<dbReference type="InterPro" id="IPR036661">
    <property type="entry name" value="Luciferase-like_sf"/>
</dbReference>
<evidence type="ECO:0000256" key="3">
    <source>
        <dbReference type="ARBA" id="ARBA00023002"/>
    </source>
</evidence>
<protein>
    <submittedName>
        <fullName evidence="7">LLM class flavin-dependent oxidoreductase</fullName>
    </submittedName>
</protein>
<dbReference type="SUPFAM" id="SSF51679">
    <property type="entry name" value="Bacterial luciferase-like"/>
    <property type="match status" value="1"/>
</dbReference>
<dbReference type="CDD" id="cd01095">
    <property type="entry name" value="Nitrilotriacetate_monoxgenase"/>
    <property type="match status" value="1"/>
</dbReference>
<dbReference type="PIRSF" id="PIRSF000337">
    <property type="entry name" value="NTA_MOA"/>
    <property type="match status" value="1"/>
</dbReference>
<dbReference type="InterPro" id="IPR016215">
    <property type="entry name" value="NTA_MOA"/>
</dbReference>
<evidence type="ECO:0000256" key="2">
    <source>
        <dbReference type="ARBA" id="ARBA00022643"/>
    </source>
</evidence>
<sequence length="452" mass="50089">MAKDKRKLVLGAFLTRYGHHPGAWRQPETKVGKGPDFDAWLHLARTAERGKFDTVFLADFVGMGGGDLSGYAKGAGFHGFEPLSLVSALAVATQNIGLVATVNTNFSHPYTLARAIASIDHLSKGRIGWNVVSSLAPGSIATFGVHDPLDHEARYARAAEFIEVAKKLWDSWDDGAFDNPDKATGLFLDPSQGHPVHHHGTYFDVDGILDLPRPKQGYPVFVQAGNSDVGRDFAAKHAEMIYAAAQFVEDAKEYYDDVKGRLARWGRTPDQLKITPGLSFAIGRTEEEAQEKFERLQSAVNFSGPVELMGVDLTAYPLDGPLPTDIPVPENGKGRWEQVVRLAQRENLSIRQLVLRYNVVRGHRVVIGTPKQVADQIEDWFLRGVVDGFNLISPLNPSFLEEFVDLVVPELQRREIFRTEYEGETLRDRLRLPRPANQHVRASDTAHVAAPV</sequence>
<keyword evidence="1" id="KW-0285">Flavoprotein</keyword>
<keyword evidence="2" id="KW-0288">FMN</keyword>
<proteinExistence type="inferred from homology"/>
<evidence type="ECO:0000313" key="8">
    <source>
        <dbReference type="Proteomes" id="UP000664399"/>
    </source>
</evidence>
<evidence type="ECO:0000259" key="6">
    <source>
        <dbReference type="Pfam" id="PF00296"/>
    </source>
</evidence>
<dbReference type="EMBL" id="JAFVMG010000014">
    <property type="protein sequence ID" value="MBO1329103.1"/>
    <property type="molecule type" value="Genomic_DNA"/>
</dbReference>
<dbReference type="RefSeq" id="WP_207854970.1">
    <property type="nucleotide sequence ID" value="NZ_JAFVMG010000014.1"/>
</dbReference>
<accession>A0ABS3LP18</accession>
<dbReference type="Gene3D" id="3.20.20.30">
    <property type="entry name" value="Luciferase-like domain"/>
    <property type="match status" value="1"/>
</dbReference>
<dbReference type="Proteomes" id="UP000664399">
    <property type="component" value="Unassembled WGS sequence"/>
</dbReference>
<dbReference type="InterPro" id="IPR011251">
    <property type="entry name" value="Luciferase-like_dom"/>
</dbReference>
<name>A0ABS3LP18_9PROT</name>
<comment type="caution">
    <text evidence="7">The sequence shown here is derived from an EMBL/GenBank/DDBJ whole genome shotgun (WGS) entry which is preliminary data.</text>
</comment>
<dbReference type="NCBIfam" id="TIGR03860">
    <property type="entry name" value="FMN_nitrolo"/>
    <property type="match status" value="1"/>
</dbReference>
<feature type="domain" description="Luciferase-like" evidence="6">
    <location>
        <begin position="28"/>
        <end position="385"/>
    </location>
</feature>
<dbReference type="Pfam" id="PF00296">
    <property type="entry name" value="Bac_luciferase"/>
    <property type="match status" value="1"/>
</dbReference>
<reference evidence="7 8" key="1">
    <citation type="submission" date="2021-03" db="EMBL/GenBank/DDBJ databases">
        <title>The complete genome sequence of Acetobacter suratthaniensis TBRC 1719.</title>
        <authorList>
            <person name="Charoenyingcharoen P."/>
            <person name="Yukphan P."/>
        </authorList>
    </citation>
    <scope>NUCLEOTIDE SEQUENCE [LARGE SCALE GENOMIC DNA]</scope>
    <source>
        <strain evidence="7 8">TBRC 1719</strain>
    </source>
</reference>
<gene>
    <name evidence="7" type="ORF">J2D75_11540</name>
</gene>
<keyword evidence="3" id="KW-0560">Oxidoreductase</keyword>
<keyword evidence="4" id="KW-0503">Monooxygenase</keyword>
<keyword evidence="8" id="KW-1185">Reference proteome</keyword>
<dbReference type="PANTHER" id="PTHR30011">
    <property type="entry name" value="ALKANESULFONATE MONOOXYGENASE-RELATED"/>
    <property type="match status" value="1"/>
</dbReference>
<comment type="similarity">
    <text evidence="5">Belongs to the NtaA/SnaA/DszA monooxygenase family.</text>
</comment>
<evidence type="ECO:0000256" key="1">
    <source>
        <dbReference type="ARBA" id="ARBA00022630"/>
    </source>
</evidence>
<dbReference type="PANTHER" id="PTHR30011:SF16">
    <property type="entry name" value="C2H2 FINGER DOMAIN TRANSCRIPTION FACTOR (EUROFUNG)-RELATED"/>
    <property type="match status" value="1"/>
</dbReference>
<organism evidence="7 8">
    <name type="scientific">Acetobacter suratthaniensis</name>
    <dbReference type="NCBI Taxonomy" id="1502841"/>
    <lineage>
        <taxon>Bacteria</taxon>
        <taxon>Pseudomonadati</taxon>
        <taxon>Pseudomonadota</taxon>
        <taxon>Alphaproteobacteria</taxon>
        <taxon>Acetobacterales</taxon>
        <taxon>Acetobacteraceae</taxon>
        <taxon>Acetobacter</taxon>
    </lineage>
</organism>
<evidence type="ECO:0000256" key="5">
    <source>
        <dbReference type="ARBA" id="ARBA00033748"/>
    </source>
</evidence>
<evidence type="ECO:0000256" key="4">
    <source>
        <dbReference type="ARBA" id="ARBA00023033"/>
    </source>
</evidence>
<dbReference type="InterPro" id="IPR051260">
    <property type="entry name" value="Diverse_substr_monoxygenases"/>
</dbReference>
<evidence type="ECO:0000313" key="7">
    <source>
        <dbReference type="EMBL" id="MBO1329103.1"/>
    </source>
</evidence>